<evidence type="ECO:0000256" key="14">
    <source>
        <dbReference type="ARBA" id="ARBA00031795"/>
    </source>
</evidence>
<dbReference type="PANTHER" id="PTHR13822:SF10">
    <property type="entry name" value="ATP SYNTHASE EPSILON CHAIN, CHLOROPLASTIC"/>
    <property type="match status" value="1"/>
</dbReference>
<evidence type="ECO:0000259" key="18">
    <source>
        <dbReference type="Pfam" id="PF02823"/>
    </source>
</evidence>
<evidence type="ECO:0000256" key="5">
    <source>
        <dbReference type="ARBA" id="ARBA00014480"/>
    </source>
</evidence>
<keyword evidence="7 15" id="KW-1003">Cell membrane</keyword>
<feature type="domain" description="ATP synthase epsilon subunit C-terminal" evidence="17">
    <location>
        <begin position="89"/>
        <end position="133"/>
    </location>
</feature>
<evidence type="ECO:0000256" key="11">
    <source>
        <dbReference type="ARBA" id="ARBA00023196"/>
    </source>
</evidence>
<dbReference type="NCBIfam" id="TIGR01216">
    <property type="entry name" value="ATP_synt_epsi"/>
    <property type="match status" value="1"/>
</dbReference>
<protein>
    <recommendedName>
        <fullName evidence="5 15">ATP synthase epsilon chain</fullName>
    </recommendedName>
    <alternativeName>
        <fullName evidence="14 15">ATP synthase F1 sector epsilon subunit</fullName>
    </alternativeName>
    <alternativeName>
        <fullName evidence="13 15">F-ATPase epsilon subunit</fullName>
    </alternativeName>
</protein>
<reference evidence="19" key="1">
    <citation type="submission" date="2020-10" db="EMBL/GenBank/DDBJ databases">
        <authorList>
            <person name="Szabo G."/>
        </authorList>
    </citation>
    <scope>NUCLEOTIDE SEQUENCE</scope>
    <source>
        <strain evidence="19">PROFFT</strain>
    </source>
</reference>
<keyword evidence="11 15" id="KW-0139">CF(1)</keyword>
<evidence type="ECO:0000313" key="19">
    <source>
        <dbReference type="EMBL" id="CAD6512865.1"/>
    </source>
</evidence>
<accession>A0A8E4GIM5</accession>
<keyword evidence="6 15" id="KW-0813">Transport</keyword>
<name>A0A8E4GIM5_9ENTR</name>
<dbReference type="Proteomes" id="UP000683585">
    <property type="component" value="Chromosome"/>
</dbReference>
<dbReference type="PANTHER" id="PTHR13822">
    <property type="entry name" value="ATP SYNTHASE DELTA/EPSILON CHAIN"/>
    <property type="match status" value="1"/>
</dbReference>
<proteinExistence type="inferred from homology"/>
<dbReference type="GO" id="GO:0005886">
    <property type="term" value="C:plasma membrane"/>
    <property type="evidence" value="ECO:0007669"/>
    <property type="project" value="UniProtKB-SubCell"/>
</dbReference>
<feature type="domain" description="ATP synthase F1 complex delta/epsilon subunit N-terminal" evidence="18">
    <location>
        <begin position="6"/>
        <end position="84"/>
    </location>
</feature>
<dbReference type="GO" id="GO:0045259">
    <property type="term" value="C:proton-transporting ATP synthase complex"/>
    <property type="evidence" value="ECO:0007669"/>
    <property type="project" value="UniProtKB-KW"/>
</dbReference>
<dbReference type="RefSeq" id="WP_216782410.1">
    <property type="nucleotide sequence ID" value="NZ_LR890047.1"/>
</dbReference>
<keyword evidence="10 15" id="KW-0472">Membrane</keyword>
<evidence type="ECO:0000259" key="17">
    <source>
        <dbReference type="Pfam" id="PF00401"/>
    </source>
</evidence>
<dbReference type="CDD" id="cd12152">
    <property type="entry name" value="F1-ATPase_delta"/>
    <property type="match status" value="1"/>
</dbReference>
<comment type="subcellular location">
    <subcellularLocation>
        <location evidence="2 15">Cell membrane</location>
        <topology evidence="2 15">Peripheral membrane protein</topology>
    </subcellularLocation>
</comment>
<evidence type="ECO:0000256" key="4">
    <source>
        <dbReference type="ARBA" id="ARBA00011648"/>
    </source>
</evidence>
<evidence type="ECO:0000256" key="13">
    <source>
        <dbReference type="ARBA" id="ARBA00030215"/>
    </source>
</evidence>
<dbReference type="GO" id="GO:0005524">
    <property type="term" value="F:ATP binding"/>
    <property type="evidence" value="ECO:0007669"/>
    <property type="project" value="UniProtKB-UniRule"/>
</dbReference>
<dbReference type="EMBL" id="LR890047">
    <property type="protein sequence ID" value="CAD6512865.1"/>
    <property type="molecule type" value="Genomic_DNA"/>
</dbReference>
<dbReference type="HAMAP" id="MF_00530">
    <property type="entry name" value="ATP_synth_epsil_bac"/>
    <property type="match status" value="1"/>
</dbReference>
<dbReference type="GO" id="GO:0046933">
    <property type="term" value="F:proton-transporting ATP synthase activity, rotational mechanism"/>
    <property type="evidence" value="ECO:0007669"/>
    <property type="project" value="UniProtKB-UniRule"/>
</dbReference>
<dbReference type="InterPro" id="IPR001469">
    <property type="entry name" value="ATP_synth_F1_dsu/esu"/>
</dbReference>
<evidence type="ECO:0000256" key="6">
    <source>
        <dbReference type="ARBA" id="ARBA00022448"/>
    </source>
</evidence>
<keyword evidence="12 15" id="KW-0066">ATP synthesis</keyword>
<evidence type="ECO:0000256" key="15">
    <source>
        <dbReference type="HAMAP-Rule" id="MF_00530"/>
    </source>
</evidence>
<evidence type="ECO:0000256" key="3">
    <source>
        <dbReference type="ARBA" id="ARBA00005712"/>
    </source>
</evidence>
<dbReference type="KEGG" id="ptf:PROFFT_A_06600"/>
<evidence type="ECO:0000256" key="12">
    <source>
        <dbReference type="ARBA" id="ARBA00023310"/>
    </source>
</evidence>
<keyword evidence="20" id="KW-1185">Reference proteome</keyword>
<dbReference type="AlphaFoldDB" id="A0A8E4GIM5"/>
<dbReference type="Pfam" id="PF00401">
    <property type="entry name" value="ATP-synt_DE"/>
    <property type="match status" value="1"/>
</dbReference>
<keyword evidence="8 15" id="KW-0375">Hydrogen ion transport</keyword>
<evidence type="ECO:0000256" key="7">
    <source>
        <dbReference type="ARBA" id="ARBA00022475"/>
    </source>
</evidence>
<evidence type="ECO:0000256" key="16">
    <source>
        <dbReference type="RuleBase" id="RU003656"/>
    </source>
</evidence>
<comment type="function">
    <text evidence="1 15">Produces ATP from ADP in the presence of a proton gradient across the membrane.</text>
</comment>
<evidence type="ECO:0000313" key="20">
    <source>
        <dbReference type="Proteomes" id="UP000683585"/>
    </source>
</evidence>
<evidence type="ECO:0000256" key="1">
    <source>
        <dbReference type="ARBA" id="ARBA00003543"/>
    </source>
</evidence>
<dbReference type="NCBIfam" id="NF001847">
    <property type="entry name" value="PRK00571.1-4"/>
    <property type="match status" value="1"/>
</dbReference>
<evidence type="ECO:0000256" key="10">
    <source>
        <dbReference type="ARBA" id="ARBA00023136"/>
    </source>
</evidence>
<dbReference type="FunFam" id="2.60.15.10:FF:000001">
    <property type="entry name" value="ATP synthase epsilon chain"/>
    <property type="match status" value="1"/>
</dbReference>
<organism evidence="19 20">
    <name type="scientific">Candidatus Profftia tarda</name>
    <dbReference type="NCBI Taxonomy" id="1177216"/>
    <lineage>
        <taxon>Bacteria</taxon>
        <taxon>Pseudomonadati</taxon>
        <taxon>Pseudomonadota</taxon>
        <taxon>Gammaproteobacteria</taxon>
        <taxon>Enterobacterales</taxon>
        <taxon>Enterobacteriaceae</taxon>
        <taxon>Candidatus Profftia</taxon>
    </lineage>
</organism>
<evidence type="ECO:0000256" key="2">
    <source>
        <dbReference type="ARBA" id="ARBA00004202"/>
    </source>
</evidence>
<dbReference type="Pfam" id="PF02823">
    <property type="entry name" value="ATP-synt_DE_N"/>
    <property type="match status" value="1"/>
</dbReference>
<comment type="similarity">
    <text evidence="3 15 16">Belongs to the ATPase epsilon chain family.</text>
</comment>
<sequence>MILAYTLNVISAEEQFFSGLARKIQITGSEGELGILPGHAPLLTTIKTGWVQILKEDGKVECIYLSGGILEVQPRSVTILADTAIRGQDLNEKQVMESKLQAEKDINSSQSDVDYMKSSIDLSRAIAKLKVIELTKKEI</sequence>
<dbReference type="FunFam" id="1.20.5.440:FF:000001">
    <property type="entry name" value="ATP synthase epsilon chain"/>
    <property type="match status" value="1"/>
</dbReference>
<evidence type="ECO:0000256" key="9">
    <source>
        <dbReference type="ARBA" id="ARBA00023065"/>
    </source>
</evidence>
<dbReference type="InterPro" id="IPR020546">
    <property type="entry name" value="ATP_synth_F1_dsu/esu_N"/>
</dbReference>
<gene>
    <name evidence="15 19" type="primary">atpC</name>
    <name evidence="19" type="ORF">PROFFT_A_06600</name>
</gene>
<evidence type="ECO:0000256" key="8">
    <source>
        <dbReference type="ARBA" id="ARBA00022781"/>
    </source>
</evidence>
<dbReference type="InterPro" id="IPR020547">
    <property type="entry name" value="ATP_synth_F1_esu_C"/>
</dbReference>
<keyword evidence="9 15" id="KW-0406">Ion transport</keyword>
<comment type="subunit">
    <text evidence="4 15 16">F-type ATPases have 2 components, CF(1) - the catalytic core - and CF(0) - the membrane proton channel. CF(1) has five subunits: alpha(3), beta(3), gamma(1), delta(1), epsilon(1). CF(0) has three main subunits: a, b and c.</text>
</comment>